<feature type="transmembrane region" description="Helical" evidence="7">
    <location>
        <begin position="417"/>
        <end position="437"/>
    </location>
</feature>
<dbReference type="InterPro" id="IPR004841">
    <property type="entry name" value="AA-permease/SLC12A_dom"/>
</dbReference>
<evidence type="ECO:0000313" key="10">
    <source>
        <dbReference type="Proteomes" id="UP000813444"/>
    </source>
</evidence>
<dbReference type="Pfam" id="PF00324">
    <property type="entry name" value="AA_permease"/>
    <property type="match status" value="2"/>
</dbReference>
<feature type="transmembrane region" description="Helical" evidence="7">
    <location>
        <begin position="86"/>
        <end position="104"/>
    </location>
</feature>
<feature type="transmembrane region" description="Helical" evidence="7">
    <location>
        <begin position="222"/>
        <end position="244"/>
    </location>
</feature>
<feature type="region of interest" description="Disordered" evidence="6">
    <location>
        <begin position="1"/>
        <end position="40"/>
    </location>
</feature>
<feature type="compositionally biased region" description="Polar residues" evidence="6">
    <location>
        <begin position="314"/>
        <end position="329"/>
    </location>
</feature>
<feature type="domain" description="Amino acid permease/ SLC12A" evidence="8">
    <location>
        <begin position="356"/>
        <end position="527"/>
    </location>
</feature>
<evidence type="ECO:0000256" key="4">
    <source>
        <dbReference type="ARBA" id="ARBA00022989"/>
    </source>
</evidence>
<evidence type="ECO:0000259" key="8">
    <source>
        <dbReference type="Pfam" id="PF00324"/>
    </source>
</evidence>
<proteinExistence type="predicted"/>
<dbReference type="Gene3D" id="1.20.1740.10">
    <property type="entry name" value="Amino acid/polyamine transporter I"/>
    <property type="match status" value="2"/>
</dbReference>
<dbReference type="PANTHER" id="PTHR43495">
    <property type="entry name" value="GABA PERMEASE"/>
    <property type="match status" value="1"/>
</dbReference>
<feature type="transmembrane region" description="Helical" evidence="7">
    <location>
        <begin position="473"/>
        <end position="489"/>
    </location>
</feature>
<gene>
    <name evidence="9" type="ORF">B0I35DRAFT_101279</name>
</gene>
<evidence type="ECO:0000256" key="2">
    <source>
        <dbReference type="ARBA" id="ARBA00022448"/>
    </source>
</evidence>
<feature type="transmembrane region" description="Helical" evidence="7">
    <location>
        <begin position="277"/>
        <end position="298"/>
    </location>
</feature>
<evidence type="ECO:0000256" key="1">
    <source>
        <dbReference type="ARBA" id="ARBA00004141"/>
    </source>
</evidence>
<keyword evidence="4 7" id="KW-1133">Transmembrane helix</keyword>
<evidence type="ECO:0000256" key="7">
    <source>
        <dbReference type="SAM" id="Phobius"/>
    </source>
</evidence>
<dbReference type="GO" id="GO:0055085">
    <property type="term" value="P:transmembrane transport"/>
    <property type="evidence" value="ECO:0007669"/>
    <property type="project" value="InterPro"/>
</dbReference>
<feature type="transmembrane region" description="Helical" evidence="7">
    <location>
        <begin position="351"/>
        <end position="368"/>
    </location>
</feature>
<dbReference type="OrthoDB" id="3900342at2759"/>
<dbReference type="Proteomes" id="UP000813444">
    <property type="component" value="Unassembled WGS sequence"/>
</dbReference>
<evidence type="ECO:0000313" key="9">
    <source>
        <dbReference type="EMBL" id="KAH7307987.1"/>
    </source>
</evidence>
<organism evidence="9 10">
    <name type="scientific">Stachybotrys elegans</name>
    <dbReference type="NCBI Taxonomy" id="80388"/>
    <lineage>
        <taxon>Eukaryota</taxon>
        <taxon>Fungi</taxon>
        <taxon>Dikarya</taxon>
        <taxon>Ascomycota</taxon>
        <taxon>Pezizomycotina</taxon>
        <taxon>Sordariomycetes</taxon>
        <taxon>Hypocreomycetidae</taxon>
        <taxon>Hypocreales</taxon>
        <taxon>Stachybotryaceae</taxon>
        <taxon>Stachybotrys</taxon>
    </lineage>
</organism>
<dbReference type="EMBL" id="JAGPNK010000016">
    <property type="protein sequence ID" value="KAH7307987.1"/>
    <property type="molecule type" value="Genomic_DNA"/>
</dbReference>
<feature type="domain" description="Amino acid permease/ SLC12A" evidence="8">
    <location>
        <begin position="87"/>
        <end position="308"/>
    </location>
</feature>
<feature type="region of interest" description="Disordered" evidence="6">
    <location>
        <begin position="312"/>
        <end position="331"/>
    </location>
</feature>
<evidence type="ECO:0000256" key="5">
    <source>
        <dbReference type="ARBA" id="ARBA00023136"/>
    </source>
</evidence>
<dbReference type="GO" id="GO:0016020">
    <property type="term" value="C:membrane"/>
    <property type="evidence" value="ECO:0007669"/>
    <property type="project" value="UniProtKB-SubCell"/>
</dbReference>
<dbReference type="AlphaFoldDB" id="A0A8K0WLF3"/>
<protein>
    <submittedName>
        <fullName evidence="9">Amino acid permease-domain-containing protein</fullName>
    </submittedName>
</protein>
<keyword evidence="5 7" id="KW-0472">Membrane</keyword>
<comment type="caution">
    <text evidence="9">The sequence shown here is derived from an EMBL/GenBank/DDBJ whole genome shotgun (WGS) entry which is preliminary data.</text>
</comment>
<sequence length="587" mass="64990">MNAHGDLEEQTASARRVAPSIDEFPRQPSRQTSNEVLQEEHVNSAASYREEYIEMGNMDAQGHQYCPARAGSKGESGSLRRALEKIHIFIISISLLIGMGFYVTSGTILRLGGPAAVVYSYGFLGILASMIMQGLEKMLRIWPIEGALVMFVESFVDKEVAMAVAILYWFTNCFTFAALSVVIGTLVRGLNITGSAEITVTVLSILWPILVNLTDIRVFRRIELTLGVLKLSMTLAVIIIMNFINSQIESPSQESPPEGTSSNEPLHSIFHHRENQIGGWFTSIMTSVLLASFSFIGIEAIAATAQEASPGFVTKSSPSNSHEQSNQGDRVTLRSEAANSLNHNPFQYAKWVPPLVTLIYVWGGWIASQNIRWDDPRLPSLSWTHPDTSATHSSTDSNSLFVIIADNRYSEDFMPRALTFLIIINVASTSSTALYVASRTIFGLAYNTVKPGGLPRRRTKIVDVLVRKSKFDVPYMAIIASAWLVWLPFTRYPSEDTFLIGYGIVTQSASVSCILVWGFLSLASFRFYFCYKKHHAAPIAGVPDRIKPIIKYDDHSVVPRFACSVPLERTGRFKPSQSLPCLACSSF</sequence>
<keyword evidence="2" id="KW-0813">Transport</keyword>
<keyword evidence="3 7" id="KW-0812">Transmembrane</keyword>
<evidence type="ECO:0000256" key="3">
    <source>
        <dbReference type="ARBA" id="ARBA00022692"/>
    </source>
</evidence>
<evidence type="ECO:0000256" key="6">
    <source>
        <dbReference type="SAM" id="MobiDB-lite"/>
    </source>
</evidence>
<feature type="transmembrane region" description="Helical" evidence="7">
    <location>
        <begin position="116"/>
        <end position="135"/>
    </location>
</feature>
<feature type="transmembrane region" description="Helical" evidence="7">
    <location>
        <begin position="160"/>
        <end position="183"/>
    </location>
</feature>
<feature type="transmembrane region" description="Helical" evidence="7">
    <location>
        <begin position="509"/>
        <end position="529"/>
    </location>
</feature>
<accession>A0A8K0WLF3</accession>
<dbReference type="PANTHER" id="PTHR43495:SF5">
    <property type="entry name" value="GAMMA-AMINOBUTYRIC ACID PERMEASE"/>
    <property type="match status" value="1"/>
</dbReference>
<keyword evidence="10" id="KW-1185">Reference proteome</keyword>
<name>A0A8K0WLF3_9HYPO</name>
<comment type="subcellular location">
    <subcellularLocation>
        <location evidence="1">Membrane</location>
        <topology evidence="1">Multi-pass membrane protein</topology>
    </subcellularLocation>
</comment>
<reference evidence="9" key="1">
    <citation type="journal article" date="2021" name="Nat. Commun.">
        <title>Genetic determinants of endophytism in the Arabidopsis root mycobiome.</title>
        <authorList>
            <person name="Mesny F."/>
            <person name="Miyauchi S."/>
            <person name="Thiergart T."/>
            <person name="Pickel B."/>
            <person name="Atanasova L."/>
            <person name="Karlsson M."/>
            <person name="Huettel B."/>
            <person name="Barry K.W."/>
            <person name="Haridas S."/>
            <person name="Chen C."/>
            <person name="Bauer D."/>
            <person name="Andreopoulos W."/>
            <person name="Pangilinan J."/>
            <person name="LaButti K."/>
            <person name="Riley R."/>
            <person name="Lipzen A."/>
            <person name="Clum A."/>
            <person name="Drula E."/>
            <person name="Henrissat B."/>
            <person name="Kohler A."/>
            <person name="Grigoriev I.V."/>
            <person name="Martin F.M."/>
            <person name="Hacquard S."/>
        </authorList>
    </citation>
    <scope>NUCLEOTIDE SEQUENCE</scope>
    <source>
        <strain evidence="9">MPI-CAGE-CH-0235</strain>
    </source>
</reference>
<feature type="transmembrane region" description="Helical" evidence="7">
    <location>
        <begin position="189"/>
        <end position="210"/>
    </location>
</feature>